<reference evidence="1" key="1">
    <citation type="journal article" date="2014" name="Front. Microbiol.">
        <title>High frequency of phylogenetically diverse reductive dehalogenase-homologous genes in deep subseafloor sedimentary metagenomes.</title>
        <authorList>
            <person name="Kawai M."/>
            <person name="Futagami T."/>
            <person name="Toyoda A."/>
            <person name="Takaki Y."/>
            <person name="Nishi S."/>
            <person name="Hori S."/>
            <person name="Arai W."/>
            <person name="Tsubouchi T."/>
            <person name="Morono Y."/>
            <person name="Uchiyama I."/>
            <person name="Ito T."/>
            <person name="Fujiyama A."/>
            <person name="Inagaki F."/>
            <person name="Takami H."/>
        </authorList>
    </citation>
    <scope>NUCLEOTIDE SEQUENCE</scope>
    <source>
        <strain evidence="1">Expedition CK06-06</strain>
    </source>
</reference>
<gene>
    <name evidence="1" type="ORF">S01H4_51608</name>
</gene>
<dbReference type="AlphaFoldDB" id="X1BYF2"/>
<accession>X1BYF2</accession>
<feature type="non-terminal residue" evidence="1">
    <location>
        <position position="1"/>
    </location>
</feature>
<proteinExistence type="predicted"/>
<name>X1BYF2_9ZZZZ</name>
<protein>
    <submittedName>
        <fullName evidence="1">Uncharacterized protein</fullName>
    </submittedName>
</protein>
<dbReference type="EMBL" id="BART01029407">
    <property type="protein sequence ID" value="GAH00856.1"/>
    <property type="molecule type" value="Genomic_DNA"/>
</dbReference>
<evidence type="ECO:0000313" key="1">
    <source>
        <dbReference type="EMBL" id="GAH00856.1"/>
    </source>
</evidence>
<sequence length="29" mass="3166">WPNVGQAFPVFTEPVPAKTGNRPACLLVR</sequence>
<organism evidence="1">
    <name type="scientific">marine sediment metagenome</name>
    <dbReference type="NCBI Taxonomy" id="412755"/>
    <lineage>
        <taxon>unclassified sequences</taxon>
        <taxon>metagenomes</taxon>
        <taxon>ecological metagenomes</taxon>
    </lineage>
</organism>
<comment type="caution">
    <text evidence="1">The sequence shown here is derived from an EMBL/GenBank/DDBJ whole genome shotgun (WGS) entry which is preliminary data.</text>
</comment>